<dbReference type="Proteomes" id="UP001151582">
    <property type="component" value="Unassembled WGS sequence"/>
</dbReference>
<organism evidence="2 3">
    <name type="scientific">Dimargaris verticillata</name>
    <dbReference type="NCBI Taxonomy" id="2761393"/>
    <lineage>
        <taxon>Eukaryota</taxon>
        <taxon>Fungi</taxon>
        <taxon>Fungi incertae sedis</taxon>
        <taxon>Zoopagomycota</taxon>
        <taxon>Kickxellomycotina</taxon>
        <taxon>Dimargaritomycetes</taxon>
        <taxon>Dimargaritales</taxon>
        <taxon>Dimargaritaceae</taxon>
        <taxon>Dimargaris</taxon>
    </lineage>
</organism>
<reference evidence="2" key="1">
    <citation type="submission" date="2022-07" db="EMBL/GenBank/DDBJ databases">
        <title>Phylogenomic reconstructions and comparative analyses of Kickxellomycotina fungi.</title>
        <authorList>
            <person name="Reynolds N.K."/>
            <person name="Stajich J.E."/>
            <person name="Barry K."/>
            <person name="Grigoriev I.V."/>
            <person name="Crous P."/>
            <person name="Smith M.E."/>
        </authorList>
    </citation>
    <scope>NUCLEOTIDE SEQUENCE</scope>
    <source>
        <strain evidence="2">RSA 567</strain>
    </source>
</reference>
<keyword evidence="1" id="KW-0732">Signal</keyword>
<evidence type="ECO:0000313" key="2">
    <source>
        <dbReference type="EMBL" id="KAJ1971309.1"/>
    </source>
</evidence>
<evidence type="ECO:0000313" key="3">
    <source>
        <dbReference type="Proteomes" id="UP001151582"/>
    </source>
</evidence>
<comment type="caution">
    <text evidence="2">The sequence shown here is derived from an EMBL/GenBank/DDBJ whole genome shotgun (WGS) entry which is preliminary data.</text>
</comment>
<name>A0A9W8B2X7_9FUNG</name>
<proteinExistence type="predicted"/>
<gene>
    <name evidence="2" type="ORF">H4R34_005784</name>
</gene>
<keyword evidence="3" id="KW-1185">Reference proteome</keyword>
<evidence type="ECO:0000256" key="1">
    <source>
        <dbReference type="SAM" id="SignalP"/>
    </source>
</evidence>
<feature type="non-terminal residue" evidence="2">
    <location>
        <position position="1"/>
    </location>
</feature>
<feature type="signal peptide" evidence="1">
    <location>
        <begin position="1"/>
        <end position="23"/>
    </location>
</feature>
<dbReference type="AlphaFoldDB" id="A0A9W8B2X7"/>
<feature type="chain" id="PRO_5040818625" evidence="1">
    <location>
        <begin position="24"/>
        <end position="334"/>
    </location>
</feature>
<accession>A0A9W8B2X7</accession>
<protein>
    <submittedName>
        <fullName evidence="2">Uncharacterized protein</fullName>
    </submittedName>
</protein>
<sequence length="334" mass="37881">MARISIWLLATVATVATANLTSAVHVPGGDDTKSAEQQVEVLEGELNHPKIKLFKKLRTYLKLPMTDIPLAQFGLKTFLDGTQVELRGMFRHFCQYLNADTTGRLKAKLEHPDWFEKFTFQKDDPQPMGPCIGMEFKTIRGPPNLFTGFLFNIGQEFDIDYIVNVIKALFVELNCGDLLVNFQTIAEETWHKQQNNQDVVSSNQAMMATKPALDKKASASTLNFWLKVIGGGKVEQLRYYLTNMLVFDTIPLIIGQVLESTDKYKAVDLAQRISELPDFKTFVANHFKLTPNHLESVDVHPAIAPNHPDYVSMDPVMAPNYFEFIIYYVLSREI</sequence>
<dbReference type="EMBL" id="JANBQB010001424">
    <property type="protein sequence ID" value="KAJ1971309.1"/>
    <property type="molecule type" value="Genomic_DNA"/>
</dbReference>